<gene>
    <name evidence="2" type="ORF">SAMN05444920_104571</name>
</gene>
<dbReference type="Proteomes" id="UP000236732">
    <property type="component" value="Unassembled WGS sequence"/>
</dbReference>
<dbReference type="SUPFAM" id="SSF54909">
    <property type="entry name" value="Dimeric alpha+beta barrel"/>
    <property type="match status" value="1"/>
</dbReference>
<feature type="domain" description="ABM" evidence="1">
    <location>
        <begin position="1"/>
        <end position="69"/>
    </location>
</feature>
<evidence type="ECO:0000313" key="2">
    <source>
        <dbReference type="EMBL" id="SEG78130.1"/>
    </source>
</evidence>
<proteinExistence type="predicted"/>
<name>A0A1H6CYH6_9ACTN</name>
<organism evidence="2 3">
    <name type="scientific">Nonomuraea solani</name>
    <dbReference type="NCBI Taxonomy" id="1144553"/>
    <lineage>
        <taxon>Bacteria</taxon>
        <taxon>Bacillati</taxon>
        <taxon>Actinomycetota</taxon>
        <taxon>Actinomycetes</taxon>
        <taxon>Streptosporangiales</taxon>
        <taxon>Streptosporangiaceae</taxon>
        <taxon>Nonomuraea</taxon>
    </lineage>
</organism>
<protein>
    <submittedName>
        <fullName evidence="2">Antibiotic biosynthesis monooxygenase</fullName>
    </submittedName>
</protein>
<reference evidence="2 3" key="1">
    <citation type="submission" date="2016-10" db="EMBL/GenBank/DDBJ databases">
        <authorList>
            <person name="de Groot N.N."/>
        </authorList>
    </citation>
    <scope>NUCLEOTIDE SEQUENCE [LARGE SCALE GENOMIC DNA]</scope>
    <source>
        <strain evidence="2 3">CGMCC 4.7037</strain>
    </source>
</reference>
<dbReference type="OrthoDB" id="7210869at2"/>
<dbReference type="GO" id="GO:0004497">
    <property type="term" value="F:monooxygenase activity"/>
    <property type="evidence" value="ECO:0007669"/>
    <property type="project" value="UniProtKB-KW"/>
</dbReference>
<accession>A0A1H6CYH6</accession>
<keyword evidence="3" id="KW-1185">Reference proteome</keyword>
<dbReference type="InterPro" id="IPR007138">
    <property type="entry name" value="ABM_dom"/>
</dbReference>
<dbReference type="RefSeq" id="WP_103957071.1">
    <property type="nucleotide sequence ID" value="NZ_FNVT01000004.1"/>
</dbReference>
<dbReference type="Pfam" id="PF03992">
    <property type="entry name" value="ABM"/>
    <property type="match status" value="1"/>
</dbReference>
<keyword evidence="2" id="KW-0560">Oxidoreductase</keyword>
<sequence length="108" mass="11655">MIARIWHATATPSGADAYRRHFTEAVLPELQKITGHQGAYLLQHPAAEQVDIQVITFWASLDAIRSFAGEDLDTAVVEPDAQAALLTYSATVVHHDVIIAAPQPSTAP</sequence>
<dbReference type="AlphaFoldDB" id="A0A1H6CYH6"/>
<dbReference type="EMBL" id="FNVT01000004">
    <property type="protein sequence ID" value="SEG78130.1"/>
    <property type="molecule type" value="Genomic_DNA"/>
</dbReference>
<dbReference type="InterPro" id="IPR011008">
    <property type="entry name" value="Dimeric_a/b-barrel"/>
</dbReference>
<evidence type="ECO:0000313" key="3">
    <source>
        <dbReference type="Proteomes" id="UP000236732"/>
    </source>
</evidence>
<keyword evidence="2" id="KW-0503">Monooxygenase</keyword>
<evidence type="ECO:0000259" key="1">
    <source>
        <dbReference type="Pfam" id="PF03992"/>
    </source>
</evidence>